<proteinExistence type="predicted"/>
<dbReference type="EMBL" id="LN899824">
    <property type="protein sequence ID" value="CUV29422.1"/>
    <property type="molecule type" value="Genomic_DNA"/>
</dbReference>
<evidence type="ECO:0000313" key="1">
    <source>
        <dbReference type="EMBL" id="CUV29422.1"/>
    </source>
</evidence>
<dbReference type="Pfam" id="PF07369">
    <property type="entry name" value="DUF1488"/>
    <property type="match status" value="1"/>
</dbReference>
<reference evidence="1" key="1">
    <citation type="submission" date="2015-10" db="EMBL/GenBank/DDBJ databases">
        <authorList>
            <person name="Gilbert D.G."/>
        </authorList>
    </citation>
    <scope>NUCLEOTIDE SEQUENCE</scope>
    <source>
        <strain evidence="1">Phyl III-seqv23</strain>
    </source>
</reference>
<dbReference type="InterPro" id="IPR009962">
    <property type="entry name" value="DUF1488"/>
</dbReference>
<dbReference type="RefSeq" id="WP_071653981.1">
    <property type="nucleotide sequence ID" value="NZ_CP014702.1"/>
</dbReference>
<name>A0A0S4V528_RALSL</name>
<accession>A0A0S4V528</accession>
<dbReference type="InterPro" id="IPR036692">
    <property type="entry name" value="Shew3726-like_sf"/>
</dbReference>
<dbReference type="Gene3D" id="3.30.160.140">
    <property type="entry name" value="Shew3726-like"/>
    <property type="match status" value="1"/>
</dbReference>
<gene>
    <name evidence="1" type="ORF">RUN1985_v1_410012</name>
</gene>
<dbReference type="AlphaFoldDB" id="A0A0S4V528"/>
<dbReference type="SUPFAM" id="SSF160272">
    <property type="entry name" value="Shew3726-like"/>
    <property type="match status" value="1"/>
</dbReference>
<protein>
    <submittedName>
        <fullName evidence="1">Hypothethical protein</fullName>
    </submittedName>
</protein>
<sequence length="87" mass="9455">MMIHFPNRPATYTPNTTVAFLALVDGSEVICEISAEALEDHFDARSISGADLEAAFEAHRAAIEAVARVKLPQRLPAGRCLLVSQDF</sequence>
<organism evidence="1">
    <name type="scientific">Ralstonia solanacearum</name>
    <name type="common">Pseudomonas solanacearum</name>
    <dbReference type="NCBI Taxonomy" id="305"/>
    <lineage>
        <taxon>Bacteria</taxon>
        <taxon>Pseudomonadati</taxon>
        <taxon>Pseudomonadota</taxon>
        <taxon>Betaproteobacteria</taxon>
        <taxon>Burkholderiales</taxon>
        <taxon>Burkholderiaceae</taxon>
        <taxon>Ralstonia</taxon>
        <taxon>Ralstonia solanacearum species complex</taxon>
    </lineage>
</organism>